<dbReference type="InterPro" id="IPR003661">
    <property type="entry name" value="HisK_dim/P_dom"/>
</dbReference>
<dbReference type="PRINTS" id="PR00344">
    <property type="entry name" value="BCTRLSENSOR"/>
</dbReference>
<dbReference type="InterPro" id="IPR003594">
    <property type="entry name" value="HATPase_dom"/>
</dbReference>
<feature type="domain" description="Response regulatory" evidence="6">
    <location>
        <begin position="744"/>
        <end position="858"/>
    </location>
</feature>
<comment type="caution">
    <text evidence="8">The sequence shown here is derived from an EMBL/GenBank/DDBJ whole genome shotgun (WGS) entry which is preliminary data.</text>
</comment>
<feature type="modified residue" description="4-aspartylphosphate" evidence="4">
    <location>
        <position position="793"/>
    </location>
</feature>
<dbReference type="InterPro" id="IPR011006">
    <property type="entry name" value="CheY-like_superfamily"/>
</dbReference>
<dbReference type="Pfam" id="PF08448">
    <property type="entry name" value="PAS_4"/>
    <property type="match status" value="2"/>
</dbReference>
<dbReference type="RefSeq" id="WP_251781490.1">
    <property type="nucleotide sequence ID" value="NZ_JAMKFE010000027.1"/>
</dbReference>
<dbReference type="Pfam" id="PF02518">
    <property type="entry name" value="HATPase_c"/>
    <property type="match status" value="1"/>
</dbReference>
<evidence type="ECO:0000313" key="9">
    <source>
        <dbReference type="Proteomes" id="UP001165541"/>
    </source>
</evidence>
<dbReference type="CDD" id="cd00075">
    <property type="entry name" value="HATPase"/>
    <property type="match status" value="1"/>
</dbReference>
<evidence type="ECO:0000259" key="5">
    <source>
        <dbReference type="PROSITE" id="PS50109"/>
    </source>
</evidence>
<dbReference type="InterPro" id="IPR036890">
    <property type="entry name" value="HATPase_C_sf"/>
</dbReference>
<dbReference type="Pfam" id="PF00072">
    <property type="entry name" value="Response_reg"/>
    <property type="match status" value="1"/>
</dbReference>
<dbReference type="Gene3D" id="3.30.450.20">
    <property type="entry name" value="PAS domain"/>
    <property type="match status" value="2"/>
</dbReference>
<dbReference type="SMART" id="SM00388">
    <property type="entry name" value="HisKA"/>
    <property type="match status" value="1"/>
</dbReference>
<dbReference type="EMBL" id="JAMKFE010000027">
    <property type="protein sequence ID" value="MCM5682948.1"/>
    <property type="molecule type" value="Genomic_DNA"/>
</dbReference>
<dbReference type="EC" id="2.7.13.3" evidence="2"/>
<dbReference type="CDD" id="cd00082">
    <property type="entry name" value="HisKA"/>
    <property type="match status" value="1"/>
</dbReference>
<dbReference type="PANTHER" id="PTHR43547">
    <property type="entry name" value="TWO-COMPONENT HISTIDINE KINASE"/>
    <property type="match status" value="1"/>
</dbReference>
<dbReference type="GO" id="GO:0005524">
    <property type="term" value="F:ATP binding"/>
    <property type="evidence" value="ECO:0007669"/>
    <property type="project" value="UniProtKB-KW"/>
</dbReference>
<accession>A0ABT0YWG5</accession>
<dbReference type="SMART" id="SM00448">
    <property type="entry name" value="REC"/>
    <property type="match status" value="1"/>
</dbReference>
<comment type="catalytic activity">
    <reaction evidence="1">
        <text>ATP + protein L-histidine = ADP + protein N-phospho-L-histidine.</text>
        <dbReference type="EC" id="2.7.13.3"/>
    </reaction>
</comment>
<evidence type="ECO:0000256" key="2">
    <source>
        <dbReference type="ARBA" id="ARBA00012438"/>
    </source>
</evidence>
<protein>
    <recommendedName>
        <fullName evidence="2">histidine kinase</fullName>
        <ecNumber evidence="2">2.7.13.3</ecNumber>
    </recommendedName>
</protein>
<dbReference type="CDD" id="cd00130">
    <property type="entry name" value="PAS"/>
    <property type="match status" value="1"/>
</dbReference>
<evidence type="ECO:0000259" key="6">
    <source>
        <dbReference type="PROSITE" id="PS50110"/>
    </source>
</evidence>
<organism evidence="8 9">
    <name type="scientific">Caldimonas mangrovi</name>
    <dbReference type="NCBI Taxonomy" id="2944811"/>
    <lineage>
        <taxon>Bacteria</taxon>
        <taxon>Pseudomonadati</taxon>
        <taxon>Pseudomonadota</taxon>
        <taxon>Betaproteobacteria</taxon>
        <taxon>Burkholderiales</taxon>
        <taxon>Sphaerotilaceae</taxon>
        <taxon>Caldimonas</taxon>
    </lineage>
</organism>
<dbReference type="PROSITE" id="PS50112">
    <property type="entry name" value="PAS"/>
    <property type="match status" value="1"/>
</dbReference>
<dbReference type="InterPro" id="IPR013656">
    <property type="entry name" value="PAS_4"/>
</dbReference>
<dbReference type="InterPro" id="IPR000014">
    <property type="entry name" value="PAS"/>
</dbReference>
<dbReference type="Proteomes" id="UP001165541">
    <property type="component" value="Unassembled WGS sequence"/>
</dbReference>
<keyword evidence="3 4" id="KW-0597">Phosphoprotein</keyword>
<dbReference type="PROSITE" id="PS50109">
    <property type="entry name" value="HIS_KIN"/>
    <property type="match status" value="1"/>
</dbReference>
<dbReference type="SMART" id="SM00387">
    <property type="entry name" value="HATPase_c"/>
    <property type="match status" value="1"/>
</dbReference>
<dbReference type="InterPro" id="IPR004358">
    <property type="entry name" value="Sig_transdc_His_kin-like_C"/>
</dbReference>
<dbReference type="PROSITE" id="PS50110">
    <property type="entry name" value="RESPONSE_REGULATORY"/>
    <property type="match status" value="1"/>
</dbReference>
<evidence type="ECO:0000256" key="3">
    <source>
        <dbReference type="ARBA" id="ARBA00022553"/>
    </source>
</evidence>
<dbReference type="SUPFAM" id="SSF55874">
    <property type="entry name" value="ATPase domain of HSP90 chaperone/DNA topoisomerase II/histidine kinase"/>
    <property type="match status" value="1"/>
</dbReference>
<gene>
    <name evidence="8" type="ORF">M8A51_25785</name>
</gene>
<keyword evidence="8" id="KW-0547">Nucleotide-binding</keyword>
<dbReference type="SUPFAM" id="SSF55785">
    <property type="entry name" value="PYP-like sensor domain (PAS domain)"/>
    <property type="match status" value="2"/>
</dbReference>
<evidence type="ECO:0000313" key="8">
    <source>
        <dbReference type="EMBL" id="MCM5682948.1"/>
    </source>
</evidence>
<feature type="domain" description="PAS" evidence="7">
    <location>
        <begin position="231"/>
        <end position="282"/>
    </location>
</feature>
<feature type="domain" description="Histidine kinase" evidence="5">
    <location>
        <begin position="505"/>
        <end position="721"/>
    </location>
</feature>
<proteinExistence type="predicted"/>
<dbReference type="NCBIfam" id="TIGR00229">
    <property type="entry name" value="sensory_box"/>
    <property type="match status" value="2"/>
</dbReference>
<name>A0ABT0YWG5_9BURK</name>
<keyword evidence="9" id="KW-1185">Reference proteome</keyword>
<dbReference type="PANTHER" id="PTHR43547:SF2">
    <property type="entry name" value="HYBRID SIGNAL TRANSDUCTION HISTIDINE KINASE C"/>
    <property type="match status" value="1"/>
</dbReference>
<dbReference type="InterPro" id="IPR025847">
    <property type="entry name" value="MEDS_domain"/>
</dbReference>
<dbReference type="InterPro" id="IPR001789">
    <property type="entry name" value="Sig_transdc_resp-reg_receiver"/>
</dbReference>
<reference evidence="8" key="1">
    <citation type="submission" date="2022-05" db="EMBL/GenBank/DDBJ databases">
        <title>Schlegelella sp. nov., isolated from mangrove soil.</title>
        <authorList>
            <person name="Liu Y."/>
            <person name="Ge X."/>
            <person name="Liu W."/>
        </authorList>
    </citation>
    <scope>NUCLEOTIDE SEQUENCE</scope>
    <source>
        <strain evidence="8">S2-27</strain>
    </source>
</reference>
<dbReference type="SUPFAM" id="SSF47384">
    <property type="entry name" value="Homodimeric domain of signal transducing histidine kinase"/>
    <property type="match status" value="1"/>
</dbReference>
<keyword evidence="8" id="KW-0067">ATP-binding</keyword>
<dbReference type="Gene3D" id="3.30.565.10">
    <property type="entry name" value="Histidine kinase-like ATPase, C-terminal domain"/>
    <property type="match status" value="1"/>
</dbReference>
<dbReference type="Pfam" id="PF14417">
    <property type="entry name" value="MEDS"/>
    <property type="match status" value="1"/>
</dbReference>
<dbReference type="SMART" id="SM00091">
    <property type="entry name" value="PAS"/>
    <property type="match status" value="2"/>
</dbReference>
<sequence length="862" mass="94103">MLDAVAAPHAADLGSHLVQFYEDDGFIVEEVAEFLDGALRSGDAAILIATPDHRAALMRRLQSFGGAGSRQPWYPGELISLDARETLALFMVGDRPEEALFQATVGSVVARAAQGGARAVRAFGEMVALLYADGKPEAALQLEELWNGLAKHHTFSLLCAYPINLFASSDHAEAFRHVCAAHTRVRPAESFGSPADSPELAEKVAALQQKAIALQTEVARRVAAEQTLRRREKELSDFFENAAEGLHRVGADGTILWANKAELDMLGYAPEEYIGHHIAEFYVDKQLIGRILQRLGAGETLSNQPATLRCKNGGRKYVQITSNAYFENDQLVYTRCFTRDVSDRWLREQAEHERNNLLMRAPVAAALLTGHDHVFRLANPLYCQMVGRADLVGRSFREAFPELAGAELPKVLDRVFETGEPFVANEHCIWLDKQGNGVLEECFFKLNLEPLRTPDGSVYGMMAVAIDISEIVHGRRVLEQSHAERSKLLDELQAASRAKDEFLAMLGHELRNPLSPIVTALQLMKMRGDLQSTKEQAIIQRQVDHLIRLVDDLLDVSRITRGKVELRTESVEIAQVLARSVEMASLLFEQRRHRLTIDVPSTGLLWIGDPTRLAQVVSNLLTNAARYTEPGGLVSLRAFRAGDEITISVADNGKGLAPDLLPRVFQLFFQGHQGVDRAEGGLGIGLALVKNLVELHGGTVEAKSDGPGHGSEFVVRLPARRTPASDNVVAAVQGAAPSGSEGRRIVIVDDNADAAEMLGMLLRANGHSVLIAHDPMEALSVAETYEPQIALLDIGLPLMDGYELASQLRVRIPACRLIAVSGYGQDADRKRSEAAGFNGHLVKPVDAGLLLDALSRLSGTSA</sequence>
<dbReference type="Gene3D" id="1.10.287.130">
    <property type="match status" value="1"/>
</dbReference>
<dbReference type="InterPro" id="IPR005467">
    <property type="entry name" value="His_kinase_dom"/>
</dbReference>
<evidence type="ECO:0000259" key="7">
    <source>
        <dbReference type="PROSITE" id="PS50112"/>
    </source>
</evidence>
<dbReference type="InterPro" id="IPR036097">
    <property type="entry name" value="HisK_dim/P_sf"/>
</dbReference>
<dbReference type="Pfam" id="PF00512">
    <property type="entry name" value="HisKA"/>
    <property type="match status" value="1"/>
</dbReference>
<dbReference type="InterPro" id="IPR035965">
    <property type="entry name" value="PAS-like_dom_sf"/>
</dbReference>
<dbReference type="SUPFAM" id="SSF52172">
    <property type="entry name" value="CheY-like"/>
    <property type="match status" value="1"/>
</dbReference>
<evidence type="ECO:0000256" key="1">
    <source>
        <dbReference type="ARBA" id="ARBA00000085"/>
    </source>
</evidence>
<evidence type="ECO:0000256" key="4">
    <source>
        <dbReference type="PROSITE-ProRule" id="PRU00169"/>
    </source>
</evidence>
<dbReference type="Gene3D" id="3.40.50.2300">
    <property type="match status" value="1"/>
</dbReference>
<dbReference type="CDD" id="cd17580">
    <property type="entry name" value="REC_2_DhkD-like"/>
    <property type="match status" value="1"/>
</dbReference>